<evidence type="ECO:0000313" key="3">
    <source>
        <dbReference type="Proteomes" id="UP001501752"/>
    </source>
</evidence>
<sequence>MPPNPETSITSIAKVIGVSPGTLYDHIPDLQEPRASGRLPKQITGT</sequence>
<reference evidence="3" key="1">
    <citation type="journal article" date="2019" name="Int. J. Syst. Evol. Microbiol.">
        <title>The Global Catalogue of Microorganisms (GCM) 10K type strain sequencing project: providing services to taxonomists for standard genome sequencing and annotation.</title>
        <authorList>
            <consortium name="The Broad Institute Genomics Platform"/>
            <consortium name="The Broad Institute Genome Sequencing Center for Infectious Disease"/>
            <person name="Wu L."/>
            <person name="Ma J."/>
        </authorList>
    </citation>
    <scope>NUCLEOTIDE SEQUENCE [LARGE SCALE GENOMIC DNA]</scope>
    <source>
        <strain evidence="3">JCM 13006</strain>
    </source>
</reference>
<proteinExistence type="predicted"/>
<gene>
    <name evidence="2" type="ORF">GCM10023235_05790</name>
</gene>
<protein>
    <submittedName>
        <fullName evidence="2">Uncharacterized protein</fullName>
    </submittedName>
</protein>
<accession>A0ABP9D9W0</accession>
<evidence type="ECO:0000313" key="2">
    <source>
        <dbReference type="EMBL" id="GAA4834099.1"/>
    </source>
</evidence>
<name>A0ABP9D9W0_9ACTN</name>
<dbReference type="EMBL" id="BAABIS010000001">
    <property type="protein sequence ID" value="GAA4834099.1"/>
    <property type="molecule type" value="Genomic_DNA"/>
</dbReference>
<comment type="caution">
    <text evidence="2">The sequence shown here is derived from an EMBL/GenBank/DDBJ whole genome shotgun (WGS) entry which is preliminary data.</text>
</comment>
<dbReference type="RefSeq" id="WP_345695155.1">
    <property type="nucleotide sequence ID" value="NZ_BAABIS010000001.1"/>
</dbReference>
<evidence type="ECO:0000256" key="1">
    <source>
        <dbReference type="SAM" id="MobiDB-lite"/>
    </source>
</evidence>
<feature type="region of interest" description="Disordered" evidence="1">
    <location>
        <begin position="25"/>
        <end position="46"/>
    </location>
</feature>
<organism evidence="2 3">
    <name type="scientific">Kitasatospora terrestris</name>
    <dbReference type="NCBI Taxonomy" id="258051"/>
    <lineage>
        <taxon>Bacteria</taxon>
        <taxon>Bacillati</taxon>
        <taxon>Actinomycetota</taxon>
        <taxon>Actinomycetes</taxon>
        <taxon>Kitasatosporales</taxon>
        <taxon>Streptomycetaceae</taxon>
        <taxon>Kitasatospora</taxon>
    </lineage>
</organism>
<dbReference type="Proteomes" id="UP001501752">
    <property type="component" value="Unassembled WGS sequence"/>
</dbReference>
<keyword evidence="3" id="KW-1185">Reference proteome</keyword>